<evidence type="ECO:0000313" key="3">
    <source>
        <dbReference type="Proteomes" id="UP001642540"/>
    </source>
</evidence>
<comment type="caution">
    <text evidence="2">The sequence shown here is derived from an EMBL/GenBank/DDBJ whole genome shotgun (WGS) entry which is preliminary data.</text>
</comment>
<keyword evidence="3" id="KW-1185">Reference proteome</keyword>
<accession>A0ABP1QR26</accession>
<name>A0ABP1QR26_9HEXA</name>
<dbReference type="Proteomes" id="UP001642540">
    <property type="component" value="Unassembled WGS sequence"/>
</dbReference>
<protein>
    <submittedName>
        <fullName evidence="2">Uncharacterized protein</fullName>
    </submittedName>
</protein>
<proteinExistence type="predicted"/>
<organism evidence="2 3">
    <name type="scientific">Orchesella dallaii</name>
    <dbReference type="NCBI Taxonomy" id="48710"/>
    <lineage>
        <taxon>Eukaryota</taxon>
        <taxon>Metazoa</taxon>
        <taxon>Ecdysozoa</taxon>
        <taxon>Arthropoda</taxon>
        <taxon>Hexapoda</taxon>
        <taxon>Collembola</taxon>
        <taxon>Entomobryomorpha</taxon>
        <taxon>Entomobryoidea</taxon>
        <taxon>Orchesellidae</taxon>
        <taxon>Orchesellinae</taxon>
        <taxon>Orchesella</taxon>
    </lineage>
</organism>
<evidence type="ECO:0000313" key="2">
    <source>
        <dbReference type="EMBL" id="CAL8107987.1"/>
    </source>
</evidence>
<sequence length="84" mass="9483">MDILRTYNYVWKGLSKNATATTEEYSCNFFQPQISVVEMQFKLNSTSSITPSPWNVSETADASIRTPRNGTEGRTGRNICLEVE</sequence>
<gene>
    <name evidence="2" type="ORF">ODALV1_LOCUS12837</name>
</gene>
<evidence type="ECO:0000256" key="1">
    <source>
        <dbReference type="SAM" id="MobiDB-lite"/>
    </source>
</evidence>
<feature type="region of interest" description="Disordered" evidence="1">
    <location>
        <begin position="52"/>
        <end position="84"/>
    </location>
</feature>
<reference evidence="2 3" key="1">
    <citation type="submission" date="2024-08" db="EMBL/GenBank/DDBJ databases">
        <authorList>
            <person name="Cucini C."/>
            <person name="Frati F."/>
        </authorList>
    </citation>
    <scope>NUCLEOTIDE SEQUENCE [LARGE SCALE GENOMIC DNA]</scope>
</reference>
<dbReference type="EMBL" id="CAXLJM020000039">
    <property type="protein sequence ID" value="CAL8107987.1"/>
    <property type="molecule type" value="Genomic_DNA"/>
</dbReference>